<keyword evidence="1" id="KW-0067">ATP-binding</keyword>
<organism evidence="4 5">
    <name type="scientific">Stentor coeruleus</name>
    <dbReference type="NCBI Taxonomy" id="5963"/>
    <lineage>
        <taxon>Eukaryota</taxon>
        <taxon>Sar</taxon>
        <taxon>Alveolata</taxon>
        <taxon>Ciliophora</taxon>
        <taxon>Postciliodesmatophora</taxon>
        <taxon>Heterotrichea</taxon>
        <taxon>Heterotrichida</taxon>
        <taxon>Stentoridae</taxon>
        <taxon>Stentor</taxon>
    </lineage>
</organism>
<dbReference type="Proteomes" id="UP000187209">
    <property type="component" value="Unassembled WGS sequence"/>
</dbReference>
<dbReference type="Gene3D" id="3.30.810.10">
    <property type="entry name" value="2-Layer Sandwich"/>
    <property type="match status" value="1"/>
</dbReference>
<sequence length="583" mass="67644">MGNNSFDIQKYTFFVLGTISFLCGILFIWCYSKYRSFAKPSGIIALWISICCTCINFYYAYNGALRIFNSENWKEIIITNALTCKTHGFMLIFLRYFSWNLSLVLSIKIIQRVPENTHFTIYNLVCIVFSLSIALIVLFTDSIKESFDNTCYILDNQKSGNFILLFYAYTPIIAWAWLANTSKSYTASKCMLKLFWCINIPFVITHTWKIFDDNFSSELIISIESVFSSTTSLCVFLIPLYHFFKINQLEDPLLDFEADDYKNDIPQKSYNLTLALKSIIHILENSEDFTIKTLEHGHFISLRSYEVPLEQNDKSKIFSNSTTITAIEHAPDVYASICLKDSISKMEILNELKIMLKTENLLEKQASYSQNFLIKFISYEQLTFINNTLYLLHKHLITTSKNKSLINRIIGAYSFKDRNDEFFVVMLENIILNEMDCNLFELNGSKLVKEVYVLPNDENKFRTVKNDVDFMKAESFLNLSFADMSMLQKIVNDDLEFLKSIGAVEYSLFLAIVKSYHRTRVISRYMRHFFDDGEKTRYAISIIGTYNSVEAIAKKRKNQSISVEDYANRFLDLLASITQCQGL</sequence>
<keyword evidence="5" id="KW-1185">Reference proteome</keyword>
<gene>
    <name evidence="4" type="ORF">SteCoe_31943</name>
</gene>
<dbReference type="EMBL" id="MPUH01001119">
    <property type="protein sequence ID" value="OMJ70145.1"/>
    <property type="molecule type" value="Genomic_DNA"/>
</dbReference>
<evidence type="ECO:0000259" key="3">
    <source>
        <dbReference type="PROSITE" id="PS51455"/>
    </source>
</evidence>
<evidence type="ECO:0000313" key="5">
    <source>
        <dbReference type="Proteomes" id="UP000187209"/>
    </source>
</evidence>
<dbReference type="SUPFAM" id="SSF56104">
    <property type="entry name" value="SAICAR synthase-like"/>
    <property type="match status" value="1"/>
</dbReference>
<name>A0A1R2B0A9_9CILI</name>
<dbReference type="OrthoDB" id="20783at2759"/>
<dbReference type="InterPro" id="IPR002498">
    <property type="entry name" value="PInositol-4-P-4/5-kinase_core"/>
</dbReference>
<accession>A0A1R2B0A9</accession>
<feature type="transmembrane region" description="Helical" evidence="2">
    <location>
        <begin position="43"/>
        <end position="61"/>
    </location>
</feature>
<dbReference type="PROSITE" id="PS51455">
    <property type="entry name" value="PIPK"/>
    <property type="match status" value="1"/>
</dbReference>
<feature type="transmembrane region" description="Helical" evidence="2">
    <location>
        <begin position="159"/>
        <end position="178"/>
    </location>
</feature>
<evidence type="ECO:0000256" key="1">
    <source>
        <dbReference type="PROSITE-ProRule" id="PRU00781"/>
    </source>
</evidence>
<keyword evidence="1" id="KW-0808">Transferase</keyword>
<keyword evidence="2" id="KW-1133">Transmembrane helix</keyword>
<reference evidence="4 5" key="1">
    <citation type="submission" date="2016-11" db="EMBL/GenBank/DDBJ databases">
        <title>The macronuclear genome of Stentor coeruleus: a giant cell with tiny introns.</title>
        <authorList>
            <person name="Slabodnick M."/>
            <person name="Ruby J.G."/>
            <person name="Reiff S.B."/>
            <person name="Swart E.C."/>
            <person name="Gosai S."/>
            <person name="Prabakaran S."/>
            <person name="Witkowska E."/>
            <person name="Larue G.E."/>
            <person name="Fisher S."/>
            <person name="Freeman R.M."/>
            <person name="Gunawardena J."/>
            <person name="Chu W."/>
            <person name="Stover N.A."/>
            <person name="Gregory B.D."/>
            <person name="Nowacki M."/>
            <person name="Derisi J."/>
            <person name="Roy S.W."/>
            <person name="Marshall W.F."/>
            <person name="Sood P."/>
        </authorList>
    </citation>
    <scope>NUCLEOTIDE SEQUENCE [LARGE SCALE GENOMIC DNA]</scope>
    <source>
        <strain evidence="4">WM001</strain>
    </source>
</reference>
<dbReference type="Pfam" id="PF01504">
    <property type="entry name" value="PIP5K"/>
    <property type="match status" value="1"/>
</dbReference>
<comment type="caution">
    <text evidence="4">The sequence shown here is derived from an EMBL/GenBank/DDBJ whole genome shotgun (WGS) entry which is preliminary data.</text>
</comment>
<evidence type="ECO:0000256" key="2">
    <source>
        <dbReference type="SAM" id="Phobius"/>
    </source>
</evidence>
<dbReference type="GO" id="GO:0052742">
    <property type="term" value="F:phosphatidylinositol kinase activity"/>
    <property type="evidence" value="ECO:0007669"/>
    <property type="project" value="InterPro"/>
</dbReference>
<protein>
    <recommendedName>
        <fullName evidence="3">PIPK domain-containing protein</fullName>
    </recommendedName>
</protein>
<keyword evidence="1" id="KW-0547">Nucleotide-binding</keyword>
<proteinExistence type="predicted"/>
<feature type="transmembrane region" description="Helical" evidence="2">
    <location>
        <begin position="12"/>
        <end position="31"/>
    </location>
</feature>
<dbReference type="GO" id="GO:0046488">
    <property type="term" value="P:phosphatidylinositol metabolic process"/>
    <property type="evidence" value="ECO:0007669"/>
    <property type="project" value="UniProtKB-UniRule"/>
</dbReference>
<keyword evidence="2" id="KW-0472">Membrane</keyword>
<evidence type="ECO:0000313" key="4">
    <source>
        <dbReference type="EMBL" id="OMJ70145.1"/>
    </source>
</evidence>
<keyword evidence="1" id="KW-0418">Kinase</keyword>
<feature type="transmembrane region" description="Helical" evidence="2">
    <location>
        <begin position="119"/>
        <end position="139"/>
    </location>
</feature>
<dbReference type="AlphaFoldDB" id="A0A1R2B0A9"/>
<dbReference type="InterPro" id="IPR027483">
    <property type="entry name" value="PInositol-4-P-4/5-kinase_C_sf"/>
</dbReference>
<feature type="domain" description="PIPK" evidence="3">
    <location>
        <begin position="262"/>
        <end position="578"/>
    </location>
</feature>
<keyword evidence="2" id="KW-0812">Transmembrane</keyword>
<dbReference type="GO" id="GO:0005524">
    <property type="term" value="F:ATP binding"/>
    <property type="evidence" value="ECO:0007669"/>
    <property type="project" value="UniProtKB-UniRule"/>
</dbReference>